<feature type="transmembrane region" description="Helical" evidence="6">
    <location>
        <begin position="448"/>
        <end position="468"/>
    </location>
</feature>
<proteinExistence type="predicted"/>
<evidence type="ECO:0000256" key="6">
    <source>
        <dbReference type="SAM" id="Phobius"/>
    </source>
</evidence>
<organism evidence="7 8">
    <name type="scientific">Phytophthora kernoviae</name>
    <dbReference type="NCBI Taxonomy" id="325452"/>
    <lineage>
        <taxon>Eukaryota</taxon>
        <taxon>Sar</taxon>
        <taxon>Stramenopiles</taxon>
        <taxon>Oomycota</taxon>
        <taxon>Peronosporomycetes</taxon>
        <taxon>Peronosporales</taxon>
        <taxon>Peronosporaceae</taxon>
        <taxon>Phytophthora</taxon>
    </lineage>
</organism>
<evidence type="ECO:0000256" key="4">
    <source>
        <dbReference type="ARBA" id="ARBA00023136"/>
    </source>
</evidence>
<dbReference type="PANTHER" id="PTHR11040">
    <property type="entry name" value="ZINC/IRON TRANSPORTER"/>
    <property type="match status" value="1"/>
</dbReference>
<evidence type="ECO:0000256" key="5">
    <source>
        <dbReference type="SAM" id="MobiDB-lite"/>
    </source>
</evidence>
<dbReference type="EMBL" id="MBAD02001433">
    <property type="protein sequence ID" value="RLN54743.1"/>
    <property type="molecule type" value="Genomic_DNA"/>
</dbReference>
<dbReference type="InterPro" id="IPR003689">
    <property type="entry name" value="ZIP"/>
</dbReference>
<gene>
    <name evidence="7" type="ORF">BBJ29_009245</name>
</gene>
<feature type="transmembrane region" description="Helical" evidence="6">
    <location>
        <begin position="304"/>
        <end position="324"/>
    </location>
</feature>
<feature type="transmembrane region" description="Helical" evidence="6">
    <location>
        <begin position="97"/>
        <end position="115"/>
    </location>
</feature>
<evidence type="ECO:0000313" key="7">
    <source>
        <dbReference type="EMBL" id="RLN54743.1"/>
    </source>
</evidence>
<dbReference type="GO" id="GO:0005886">
    <property type="term" value="C:plasma membrane"/>
    <property type="evidence" value="ECO:0007669"/>
    <property type="project" value="TreeGrafter"/>
</dbReference>
<feature type="transmembrane region" description="Helical" evidence="6">
    <location>
        <begin position="56"/>
        <end position="77"/>
    </location>
</feature>
<feature type="transmembrane region" description="Helical" evidence="6">
    <location>
        <begin position="415"/>
        <end position="436"/>
    </location>
</feature>
<sequence length="509" mass="54951">MAEEESCCGCVSLNSDDDYDMGLHIGSIFIIFAVSAAGTLIPLIAQKIPQCNANSIIMESISAFAYGVVIATGLIHMVNEGIEKLSDECLGSVVEEYGSLGLAFVLATLVVMHLIECESSVFFGNQGSLLHGHAHGHTPEAIMQQPVSTPDGAVTPQTAEYHGKSVNHAENDSKIRRKIATIIFEAGVIFHSVIIGLDLGVTTGSEFNTLLAALCFHQFFEGIAIGTSALSSIESKGKLFMLNFAFAITTPIGQVIGIAVRTTYSSSSSTALWVQGILDCVAGGILLYTGLVELMTGRNHIITLNAAHGVVSTISSTITLYWGLDTTVSVSASLAFFLVDLVAMVHSDGLSKLLSLRLSRLLDYGHHVFGLYWGVVLFANEAAVCDASFGNPYVWIQTNEVSTGFYNWYRLTDNVVAGALFASSFFLSRVAFNTLYIIPRVVNACQPLYVLATSPFFLLQYAWFYLIARKLVLSVRVVARDDEAPTHQTDGGPRRSTKDEQQVGTKKEV</sequence>
<keyword evidence="4 6" id="KW-0472">Membrane</keyword>
<dbReference type="Proteomes" id="UP000284657">
    <property type="component" value="Unassembled WGS sequence"/>
</dbReference>
<evidence type="ECO:0000256" key="1">
    <source>
        <dbReference type="ARBA" id="ARBA00004141"/>
    </source>
</evidence>
<keyword evidence="2 6" id="KW-0812">Transmembrane</keyword>
<feature type="transmembrane region" description="Helical" evidence="6">
    <location>
        <begin position="182"/>
        <end position="201"/>
    </location>
</feature>
<feature type="transmembrane region" description="Helical" evidence="6">
    <location>
        <begin position="272"/>
        <end position="292"/>
    </location>
</feature>
<feature type="transmembrane region" description="Helical" evidence="6">
    <location>
        <begin position="239"/>
        <end position="260"/>
    </location>
</feature>
<dbReference type="GO" id="GO:0005385">
    <property type="term" value="F:zinc ion transmembrane transporter activity"/>
    <property type="evidence" value="ECO:0007669"/>
    <property type="project" value="TreeGrafter"/>
</dbReference>
<dbReference type="Pfam" id="PF02535">
    <property type="entry name" value="Zip"/>
    <property type="match status" value="1"/>
</dbReference>
<evidence type="ECO:0000313" key="8">
    <source>
        <dbReference type="Proteomes" id="UP000284657"/>
    </source>
</evidence>
<keyword evidence="3 6" id="KW-1133">Transmembrane helix</keyword>
<dbReference type="AlphaFoldDB" id="A0A3R7GJF8"/>
<evidence type="ECO:0008006" key="9">
    <source>
        <dbReference type="Google" id="ProtNLM"/>
    </source>
</evidence>
<comment type="subcellular location">
    <subcellularLocation>
        <location evidence="1">Membrane</location>
        <topology evidence="1">Multi-pass membrane protein</topology>
    </subcellularLocation>
</comment>
<feature type="region of interest" description="Disordered" evidence="5">
    <location>
        <begin position="483"/>
        <end position="509"/>
    </location>
</feature>
<feature type="transmembrane region" description="Helical" evidence="6">
    <location>
        <begin position="207"/>
        <end position="227"/>
    </location>
</feature>
<feature type="transmembrane region" description="Helical" evidence="6">
    <location>
        <begin position="21"/>
        <end position="44"/>
    </location>
</feature>
<feature type="transmembrane region" description="Helical" evidence="6">
    <location>
        <begin position="330"/>
        <end position="350"/>
    </location>
</feature>
<name>A0A3R7GJF8_9STRA</name>
<dbReference type="PANTHER" id="PTHR11040:SF44">
    <property type="entry name" value="PROTEIN ZNTC-RELATED"/>
    <property type="match status" value="1"/>
</dbReference>
<accession>A0A3R7GJF8</accession>
<protein>
    <recommendedName>
        <fullName evidence="9">TLC domain-containing protein</fullName>
    </recommendedName>
</protein>
<evidence type="ECO:0000256" key="2">
    <source>
        <dbReference type="ARBA" id="ARBA00022692"/>
    </source>
</evidence>
<comment type="caution">
    <text evidence="7">The sequence shown here is derived from an EMBL/GenBank/DDBJ whole genome shotgun (WGS) entry which is preliminary data.</text>
</comment>
<reference evidence="7 8" key="1">
    <citation type="submission" date="2018-07" db="EMBL/GenBank/DDBJ databases">
        <title>Genome sequencing of oomycete isolates from Chile give support for New Zealand origin for Phytophthora kernoviae and make available the first Nothophytophthora sp. genome.</title>
        <authorList>
            <person name="Studholme D.J."/>
            <person name="Sanfuentes E."/>
            <person name="Panda P."/>
            <person name="Hill R."/>
            <person name="Sambles C."/>
            <person name="Grant M."/>
            <person name="Williams N.M."/>
            <person name="Mcdougal R.L."/>
        </authorList>
    </citation>
    <scope>NUCLEOTIDE SEQUENCE [LARGE SCALE GENOMIC DNA]</scope>
    <source>
        <strain evidence="7">Chile7</strain>
    </source>
</reference>
<evidence type="ECO:0000256" key="3">
    <source>
        <dbReference type="ARBA" id="ARBA00022989"/>
    </source>
</evidence>
<feature type="compositionally biased region" description="Basic and acidic residues" evidence="5">
    <location>
        <begin position="492"/>
        <end position="509"/>
    </location>
</feature>